<dbReference type="InterPro" id="IPR000845">
    <property type="entry name" value="Nucleoside_phosphorylase_d"/>
</dbReference>
<protein>
    <recommendedName>
        <fullName evidence="2">adenosylhomocysteine nucleosidase</fullName>
        <ecNumber evidence="2">3.2.2.9</ecNumber>
    </recommendedName>
</protein>
<evidence type="ECO:0000256" key="1">
    <source>
        <dbReference type="ARBA" id="ARBA00004945"/>
    </source>
</evidence>
<dbReference type="InterPro" id="IPR010049">
    <property type="entry name" value="MTA_SAH_Nsdase"/>
</dbReference>
<dbReference type="NCBIfam" id="TIGR01704">
    <property type="entry name" value="MTA_SAH-Nsdase"/>
    <property type="match status" value="1"/>
</dbReference>
<evidence type="ECO:0000259" key="6">
    <source>
        <dbReference type="Pfam" id="PF01048"/>
    </source>
</evidence>
<dbReference type="CDD" id="cd09008">
    <property type="entry name" value="MTAN"/>
    <property type="match status" value="1"/>
</dbReference>
<evidence type="ECO:0000313" key="7">
    <source>
        <dbReference type="EMBL" id="PKY70228.1"/>
    </source>
</evidence>
<dbReference type="EMBL" id="PKGO01000005">
    <property type="protein sequence ID" value="PKY70228.1"/>
    <property type="molecule type" value="Genomic_DNA"/>
</dbReference>
<evidence type="ECO:0000256" key="5">
    <source>
        <dbReference type="ARBA" id="ARBA00023167"/>
    </source>
</evidence>
<dbReference type="Gene3D" id="3.40.50.1580">
    <property type="entry name" value="Nucleoside phosphorylase domain"/>
    <property type="match status" value="1"/>
</dbReference>
<dbReference type="InterPro" id="IPR035994">
    <property type="entry name" value="Nucleoside_phosphorylase_sf"/>
</dbReference>
<organism evidence="7 8">
    <name type="scientific">Brevibacterium ravenspurgense</name>
    <dbReference type="NCBI Taxonomy" id="479117"/>
    <lineage>
        <taxon>Bacteria</taxon>
        <taxon>Bacillati</taxon>
        <taxon>Actinomycetota</taxon>
        <taxon>Actinomycetes</taxon>
        <taxon>Micrococcales</taxon>
        <taxon>Brevibacteriaceae</taxon>
        <taxon>Brevibacterium</taxon>
    </lineage>
</organism>
<dbReference type="GO" id="GO:0019284">
    <property type="term" value="P:L-methionine salvage from S-adenosylmethionine"/>
    <property type="evidence" value="ECO:0007669"/>
    <property type="project" value="TreeGrafter"/>
</dbReference>
<sequence length="254" mass="26218">MGSGVRLMAPGQLPSGPVVIQVAMDQEAAPFLAAAESREHLRTLGPAVFHRLEFDFGPAVLIRSGIGLANATTATTQAAMLYEPRAVISAGSAGGVGEDIAIADVVIADSVRFHDSDATAFGYEPGQVPDMPAAYPADARLLAAGRQWAAENTRVKFGEALSGASFITEANIGHMRQTFPAALSTDMETAAIAQTAHTFGLPFGAVRAISDLCGPKAEDDFSLSLDEAAEMSAEATLGLLRAFNAQGGADVADV</sequence>
<dbReference type="GO" id="GO:0008782">
    <property type="term" value="F:adenosylhomocysteine nucleosidase activity"/>
    <property type="evidence" value="ECO:0007669"/>
    <property type="project" value="UniProtKB-EC"/>
</dbReference>
<gene>
    <name evidence="7" type="primary">mtnN</name>
    <name evidence="7" type="ORF">CYJ40_05735</name>
</gene>
<dbReference type="GO" id="GO:0019509">
    <property type="term" value="P:L-methionine salvage from methylthioadenosine"/>
    <property type="evidence" value="ECO:0007669"/>
    <property type="project" value="UniProtKB-UniPathway"/>
</dbReference>
<keyword evidence="4" id="KW-0378">Hydrolase</keyword>
<keyword evidence="5" id="KW-0486">Methionine biosynthesis</keyword>
<evidence type="ECO:0000256" key="3">
    <source>
        <dbReference type="ARBA" id="ARBA00022605"/>
    </source>
</evidence>
<dbReference type="GO" id="GO:0005829">
    <property type="term" value="C:cytosol"/>
    <property type="evidence" value="ECO:0007669"/>
    <property type="project" value="TreeGrafter"/>
</dbReference>
<dbReference type="PANTHER" id="PTHR46832">
    <property type="entry name" value="5'-METHYLTHIOADENOSINE/S-ADENOSYLHOMOCYSTEINE NUCLEOSIDASE"/>
    <property type="match status" value="1"/>
</dbReference>
<dbReference type="EC" id="3.2.2.9" evidence="2"/>
<dbReference type="Pfam" id="PF01048">
    <property type="entry name" value="PNP_UDP_1"/>
    <property type="match status" value="1"/>
</dbReference>
<dbReference type="Proteomes" id="UP000242755">
    <property type="component" value="Unassembled WGS sequence"/>
</dbReference>
<comment type="pathway">
    <text evidence="1">Amino-acid biosynthesis; L-methionine biosynthesis via salvage pathway; S-methyl-5-thio-alpha-D-ribose 1-phosphate from S-methyl-5'-thioadenosine (hydrolase route): step 1/2.</text>
</comment>
<dbReference type="GO" id="GO:0008930">
    <property type="term" value="F:methylthioadenosine nucleosidase activity"/>
    <property type="evidence" value="ECO:0007669"/>
    <property type="project" value="InterPro"/>
</dbReference>
<evidence type="ECO:0000256" key="2">
    <source>
        <dbReference type="ARBA" id="ARBA00011974"/>
    </source>
</evidence>
<dbReference type="STRING" id="1176165.GCA_001584405_00513"/>
<dbReference type="UniPathway" id="UPA00904">
    <property type="reaction ID" value="UER00871"/>
</dbReference>
<evidence type="ECO:0000256" key="4">
    <source>
        <dbReference type="ARBA" id="ARBA00022801"/>
    </source>
</evidence>
<dbReference type="SUPFAM" id="SSF53167">
    <property type="entry name" value="Purine and uridine phosphorylases"/>
    <property type="match status" value="1"/>
</dbReference>
<proteinExistence type="predicted"/>
<keyword evidence="3" id="KW-0028">Amino-acid biosynthesis</keyword>
<dbReference type="GO" id="GO:0009164">
    <property type="term" value="P:nucleoside catabolic process"/>
    <property type="evidence" value="ECO:0007669"/>
    <property type="project" value="InterPro"/>
</dbReference>
<name>A0A2I1IGG9_9MICO</name>
<accession>A0A2I1IGG9</accession>
<comment type="caution">
    <text evidence="7">The sequence shown here is derived from an EMBL/GenBank/DDBJ whole genome shotgun (WGS) entry which is preliminary data.</text>
</comment>
<dbReference type="PANTHER" id="PTHR46832:SF1">
    <property type="entry name" value="5'-METHYLTHIOADENOSINE_S-ADENOSYLHOMOCYSTEINE NUCLEOSIDASE"/>
    <property type="match status" value="1"/>
</dbReference>
<evidence type="ECO:0000313" key="8">
    <source>
        <dbReference type="Proteomes" id="UP000242755"/>
    </source>
</evidence>
<reference evidence="7 8" key="1">
    <citation type="submission" date="2017-12" db="EMBL/GenBank/DDBJ databases">
        <title>Phylogenetic diversity of female urinary microbiome.</title>
        <authorList>
            <person name="Thomas-White K."/>
            <person name="Wolfe A.J."/>
        </authorList>
    </citation>
    <scope>NUCLEOTIDE SEQUENCE [LARGE SCALE GENOMIC DNA]</scope>
    <source>
        <strain evidence="7 8">UMB0426</strain>
    </source>
</reference>
<feature type="domain" description="Nucleoside phosphorylase" evidence="6">
    <location>
        <begin position="18"/>
        <end position="240"/>
    </location>
</feature>
<dbReference type="AlphaFoldDB" id="A0A2I1IGG9"/>